<organism evidence="1 2">
    <name type="scientific">Pedobacter hartonius</name>
    <dbReference type="NCBI Taxonomy" id="425514"/>
    <lineage>
        <taxon>Bacteria</taxon>
        <taxon>Pseudomonadati</taxon>
        <taxon>Bacteroidota</taxon>
        <taxon>Sphingobacteriia</taxon>
        <taxon>Sphingobacteriales</taxon>
        <taxon>Sphingobacteriaceae</taxon>
        <taxon>Pedobacter</taxon>
    </lineage>
</organism>
<evidence type="ECO:0000313" key="2">
    <source>
        <dbReference type="Proteomes" id="UP000198850"/>
    </source>
</evidence>
<accession>A0A1H4CIJ3</accession>
<dbReference type="EMBL" id="FNRA01000004">
    <property type="protein sequence ID" value="SEA59892.1"/>
    <property type="molecule type" value="Genomic_DNA"/>
</dbReference>
<dbReference type="STRING" id="425514.SAMN05443550_10455"/>
<evidence type="ECO:0000313" key="1">
    <source>
        <dbReference type="EMBL" id="SEA59892.1"/>
    </source>
</evidence>
<keyword evidence="2" id="KW-1185">Reference proteome</keyword>
<gene>
    <name evidence="1" type="ORF">SAMN05443550_10455</name>
</gene>
<dbReference type="Proteomes" id="UP000198850">
    <property type="component" value="Unassembled WGS sequence"/>
</dbReference>
<protein>
    <submittedName>
        <fullName evidence="1">Uncharacterized protein</fullName>
    </submittedName>
</protein>
<dbReference type="AlphaFoldDB" id="A0A1H4CIJ3"/>
<proteinExistence type="predicted"/>
<name>A0A1H4CIJ3_9SPHI</name>
<sequence>MLNQDEMLCRQNMRLNTYMQTYARILPRQTSNNIFFKNLFKCKNLFMNCLKKKSNSSSKRFV</sequence>
<reference evidence="1 2" key="1">
    <citation type="submission" date="2016-10" db="EMBL/GenBank/DDBJ databases">
        <authorList>
            <person name="de Groot N.N."/>
        </authorList>
    </citation>
    <scope>NUCLEOTIDE SEQUENCE [LARGE SCALE GENOMIC DNA]</scope>
    <source>
        <strain evidence="1 2">DSM 19033</strain>
    </source>
</reference>